<feature type="domain" description="TonB-dependent receptor plug" evidence="1">
    <location>
        <begin position="118"/>
        <end position="212"/>
    </location>
</feature>
<protein>
    <recommendedName>
        <fullName evidence="1">TonB-dependent receptor plug domain-containing protein</fullName>
    </recommendedName>
</protein>
<evidence type="ECO:0000313" key="2">
    <source>
        <dbReference type="EMBL" id="SVA43596.1"/>
    </source>
</evidence>
<sequence>MKNIISFIFSISLLLGQTTGKISGIVLEQSSSSPLIGANVYLANTSYGTASDGGGRFAMINIPPGTYNLKVDMIGYKSVHVNELMVSVNRTVSLNIEMETTVIEGEVVTVEVARLAQKKDQTGTIKNISGDEINALPVESVGTVINMQAGVVNGHFRGGRYGEVTYLIDGVQVDETFGGSNATVDIQPEAVQDLEVITGTFNAEYGRAMSGVVNVVTKDGGPTFEGSVSSGISYYQTSNTDIFIGLSPDLNRSQDL</sequence>
<dbReference type="PANTHER" id="PTHR30069:SF46">
    <property type="entry name" value="OAR PROTEIN"/>
    <property type="match status" value="1"/>
</dbReference>
<dbReference type="Gene3D" id="2.60.40.1120">
    <property type="entry name" value="Carboxypeptidase-like, regulatory domain"/>
    <property type="match status" value="1"/>
</dbReference>
<dbReference type="SUPFAM" id="SSF49464">
    <property type="entry name" value="Carboxypeptidase regulatory domain-like"/>
    <property type="match status" value="1"/>
</dbReference>
<reference evidence="2" key="1">
    <citation type="submission" date="2018-05" db="EMBL/GenBank/DDBJ databases">
        <authorList>
            <person name="Lanie J.A."/>
            <person name="Ng W.-L."/>
            <person name="Kazmierczak K.M."/>
            <person name="Andrzejewski T.M."/>
            <person name="Davidsen T.M."/>
            <person name="Wayne K.J."/>
            <person name="Tettelin H."/>
            <person name="Glass J.I."/>
            <person name="Rusch D."/>
            <person name="Podicherti R."/>
            <person name="Tsui H.-C.T."/>
            <person name="Winkler M.E."/>
        </authorList>
    </citation>
    <scope>NUCLEOTIDE SEQUENCE</scope>
</reference>
<dbReference type="EMBL" id="UINC01009736">
    <property type="protein sequence ID" value="SVA43596.1"/>
    <property type="molecule type" value="Genomic_DNA"/>
</dbReference>
<dbReference type="Gene3D" id="2.170.130.10">
    <property type="entry name" value="TonB-dependent receptor, plug domain"/>
    <property type="match status" value="1"/>
</dbReference>
<dbReference type="PANTHER" id="PTHR30069">
    <property type="entry name" value="TONB-DEPENDENT OUTER MEMBRANE RECEPTOR"/>
    <property type="match status" value="1"/>
</dbReference>
<proteinExistence type="predicted"/>
<accession>A0A381VTH1</accession>
<dbReference type="InterPro" id="IPR037066">
    <property type="entry name" value="Plug_dom_sf"/>
</dbReference>
<organism evidence="2">
    <name type="scientific">marine metagenome</name>
    <dbReference type="NCBI Taxonomy" id="408172"/>
    <lineage>
        <taxon>unclassified sequences</taxon>
        <taxon>metagenomes</taxon>
        <taxon>ecological metagenomes</taxon>
    </lineage>
</organism>
<dbReference type="GO" id="GO:0015344">
    <property type="term" value="F:siderophore uptake transmembrane transporter activity"/>
    <property type="evidence" value="ECO:0007669"/>
    <property type="project" value="TreeGrafter"/>
</dbReference>
<feature type="non-terminal residue" evidence="2">
    <location>
        <position position="256"/>
    </location>
</feature>
<dbReference type="InterPro" id="IPR012910">
    <property type="entry name" value="Plug_dom"/>
</dbReference>
<gene>
    <name evidence="2" type="ORF">METZ01_LOCUS96450</name>
</gene>
<dbReference type="Pfam" id="PF13715">
    <property type="entry name" value="CarbopepD_reg_2"/>
    <property type="match status" value="1"/>
</dbReference>
<dbReference type="GO" id="GO:0044718">
    <property type="term" value="P:siderophore transmembrane transport"/>
    <property type="evidence" value="ECO:0007669"/>
    <property type="project" value="TreeGrafter"/>
</dbReference>
<dbReference type="GO" id="GO:0009279">
    <property type="term" value="C:cell outer membrane"/>
    <property type="evidence" value="ECO:0007669"/>
    <property type="project" value="TreeGrafter"/>
</dbReference>
<dbReference type="PROSITE" id="PS52016">
    <property type="entry name" value="TONB_DEPENDENT_REC_3"/>
    <property type="match status" value="1"/>
</dbReference>
<dbReference type="SUPFAM" id="SSF56935">
    <property type="entry name" value="Porins"/>
    <property type="match status" value="1"/>
</dbReference>
<dbReference type="InterPro" id="IPR039426">
    <property type="entry name" value="TonB-dep_rcpt-like"/>
</dbReference>
<dbReference type="Pfam" id="PF07715">
    <property type="entry name" value="Plug"/>
    <property type="match status" value="1"/>
</dbReference>
<evidence type="ECO:0000259" key="1">
    <source>
        <dbReference type="Pfam" id="PF07715"/>
    </source>
</evidence>
<name>A0A381VTH1_9ZZZZ</name>
<dbReference type="AlphaFoldDB" id="A0A381VTH1"/>
<dbReference type="InterPro" id="IPR008969">
    <property type="entry name" value="CarboxyPept-like_regulatory"/>
</dbReference>